<evidence type="ECO:0000313" key="1">
    <source>
        <dbReference type="EMBL" id="KAJ3566987.1"/>
    </source>
</evidence>
<reference evidence="1" key="1">
    <citation type="submission" date="2022-07" db="EMBL/GenBank/DDBJ databases">
        <title>Genome Sequence of Leucocoprinus birnbaumii.</title>
        <authorList>
            <person name="Buettner E."/>
        </authorList>
    </citation>
    <scope>NUCLEOTIDE SEQUENCE</scope>
    <source>
        <strain evidence="1">VT141</strain>
    </source>
</reference>
<sequence>MRSIFQVLEFYPELSQHCLTPASHPSAVNGHSIGLSPLSRRVLESYLLLYLTSSKELKLTHSFRSIAMWTLHPRPKLSKEKLGDPMRPEKEEMLKSVGSYKVQGDTVAAVMGTIYEQFGASVAHRAFHTRVLPLLLLLGDKNCGLPFFVFPGSAVERLRKKMGGPTGDLA</sequence>
<accession>A0AAD5YVK3</accession>
<name>A0AAD5YVK3_9AGAR</name>
<dbReference type="GO" id="GO:0006396">
    <property type="term" value="P:RNA processing"/>
    <property type="evidence" value="ECO:0007669"/>
    <property type="project" value="InterPro"/>
</dbReference>
<dbReference type="Proteomes" id="UP001213000">
    <property type="component" value="Unassembled WGS sequence"/>
</dbReference>
<evidence type="ECO:0000313" key="2">
    <source>
        <dbReference type="Proteomes" id="UP001213000"/>
    </source>
</evidence>
<proteinExistence type="predicted"/>
<keyword evidence="2" id="KW-1185">Reference proteome</keyword>
<dbReference type="Gene3D" id="1.10.1520.10">
    <property type="entry name" value="Ribonuclease III domain"/>
    <property type="match status" value="1"/>
</dbReference>
<dbReference type="AlphaFoldDB" id="A0AAD5YVK3"/>
<gene>
    <name evidence="1" type="ORF">NP233_g6650</name>
</gene>
<comment type="caution">
    <text evidence="1">The sequence shown here is derived from an EMBL/GenBank/DDBJ whole genome shotgun (WGS) entry which is preliminary data.</text>
</comment>
<dbReference type="InterPro" id="IPR036389">
    <property type="entry name" value="RNase_III_sf"/>
</dbReference>
<protein>
    <submittedName>
        <fullName evidence="1">Uncharacterized protein</fullName>
    </submittedName>
</protein>
<organism evidence="1 2">
    <name type="scientific">Leucocoprinus birnbaumii</name>
    <dbReference type="NCBI Taxonomy" id="56174"/>
    <lineage>
        <taxon>Eukaryota</taxon>
        <taxon>Fungi</taxon>
        <taxon>Dikarya</taxon>
        <taxon>Basidiomycota</taxon>
        <taxon>Agaricomycotina</taxon>
        <taxon>Agaricomycetes</taxon>
        <taxon>Agaricomycetidae</taxon>
        <taxon>Agaricales</taxon>
        <taxon>Agaricineae</taxon>
        <taxon>Agaricaceae</taxon>
        <taxon>Leucocoprinus</taxon>
    </lineage>
</organism>
<dbReference type="EMBL" id="JANIEX010000445">
    <property type="protein sequence ID" value="KAJ3566987.1"/>
    <property type="molecule type" value="Genomic_DNA"/>
</dbReference>
<dbReference type="GO" id="GO:0004525">
    <property type="term" value="F:ribonuclease III activity"/>
    <property type="evidence" value="ECO:0007669"/>
    <property type="project" value="InterPro"/>
</dbReference>